<comment type="caution">
    <text evidence="1">The sequence shown here is derived from an EMBL/GenBank/DDBJ whole genome shotgun (WGS) entry which is preliminary data.</text>
</comment>
<evidence type="ECO:0000313" key="1">
    <source>
        <dbReference type="EMBL" id="RDD67841.1"/>
    </source>
</evidence>
<reference evidence="1 2" key="1">
    <citation type="submission" date="2018-07" db="EMBL/GenBank/DDBJ databases">
        <title>Thalassococcus profundi sp. nov., a marine bacterium isolated from deep seawater of Okinawa Trough.</title>
        <authorList>
            <person name="Yu M."/>
        </authorList>
    </citation>
    <scope>NUCLEOTIDE SEQUENCE [LARGE SCALE GENOMIC DNA]</scope>
    <source>
        <strain evidence="1 2">WRAS1</strain>
    </source>
</reference>
<gene>
    <name evidence="1" type="ORF">DU478_04060</name>
</gene>
<dbReference type="EMBL" id="QPMK01000002">
    <property type="protein sequence ID" value="RDD67841.1"/>
    <property type="molecule type" value="Genomic_DNA"/>
</dbReference>
<dbReference type="RefSeq" id="WP_114509653.1">
    <property type="nucleotide sequence ID" value="NZ_QPMK01000002.1"/>
</dbReference>
<keyword evidence="2" id="KW-1185">Reference proteome</keyword>
<sequence length="160" mass="17442">MGDHVIGTRADMKAFFDCLAKSGADVPVMRGHLYQGYVGLDEVDALERDVAVGRRVLGSQRATRDGLQQAGFTADYLAKNTGSTLSDICAKPLAVLDRVIEELRAEAEYFPDNPNMAIRTSSTAIPDSMLIRDLPHDAFFRDGEPLWLRSDLPGSAANLT</sequence>
<dbReference type="OrthoDB" id="9852958at2"/>
<protein>
    <submittedName>
        <fullName evidence="1">Uncharacterized protein</fullName>
    </submittedName>
</protein>
<accession>A0A369TRD8</accession>
<dbReference type="Proteomes" id="UP000253977">
    <property type="component" value="Unassembled WGS sequence"/>
</dbReference>
<evidence type="ECO:0000313" key="2">
    <source>
        <dbReference type="Proteomes" id="UP000253977"/>
    </source>
</evidence>
<proteinExistence type="predicted"/>
<organism evidence="1 2">
    <name type="scientific">Thalassococcus profundi</name>
    <dbReference type="NCBI Taxonomy" id="2282382"/>
    <lineage>
        <taxon>Bacteria</taxon>
        <taxon>Pseudomonadati</taxon>
        <taxon>Pseudomonadota</taxon>
        <taxon>Alphaproteobacteria</taxon>
        <taxon>Rhodobacterales</taxon>
        <taxon>Roseobacteraceae</taxon>
        <taxon>Thalassococcus</taxon>
    </lineage>
</organism>
<name>A0A369TRD8_9RHOB</name>
<dbReference type="AlphaFoldDB" id="A0A369TRD8"/>